<proteinExistence type="predicted"/>
<dbReference type="PANTHER" id="PTHR22789">
    <property type="entry name" value="FUCULOSE PHOSPHATE ALDOLASE"/>
    <property type="match status" value="1"/>
</dbReference>
<protein>
    <submittedName>
        <fullName evidence="4">L-fuculose-phosphate aldolase</fullName>
    </submittedName>
</protein>
<dbReference type="SUPFAM" id="SSF53639">
    <property type="entry name" value="AraD/HMP-PK domain-like"/>
    <property type="match status" value="1"/>
</dbReference>
<dbReference type="GO" id="GO:0016832">
    <property type="term" value="F:aldehyde-lyase activity"/>
    <property type="evidence" value="ECO:0007669"/>
    <property type="project" value="TreeGrafter"/>
</dbReference>
<dbReference type="GO" id="GO:0005829">
    <property type="term" value="C:cytosol"/>
    <property type="evidence" value="ECO:0007669"/>
    <property type="project" value="TreeGrafter"/>
</dbReference>
<dbReference type="RefSeq" id="WP_014559599.1">
    <property type="nucleotide sequence ID" value="NC_017464.1"/>
</dbReference>
<dbReference type="STRING" id="945713.IALB_0731"/>
<keyword evidence="5" id="KW-1185">Reference proteome</keyword>
<dbReference type="InterPro" id="IPR036409">
    <property type="entry name" value="Aldolase_II/adducin_N_sf"/>
</dbReference>
<dbReference type="GO" id="GO:0019323">
    <property type="term" value="P:pentose catabolic process"/>
    <property type="evidence" value="ECO:0007669"/>
    <property type="project" value="TreeGrafter"/>
</dbReference>
<dbReference type="HOGENOM" id="CLU_006033_3_1_10"/>
<dbReference type="Gene3D" id="3.40.225.10">
    <property type="entry name" value="Class II aldolase/adducin N-terminal domain"/>
    <property type="match status" value="1"/>
</dbReference>
<organism evidence="4 5">
    <name type="scientific">Ignavibacterium album (strain DSM 19864 / JCM 16511 / NBRC 101810 / Mat9-16)</name>
    <dbReference type="NCBI Taxonomy" id="945713"/>
    <lineage>
        <taxon>Bacteria</taxon>
        <taxon>Pseudomonadati</taxon>
        <taxon>Ignavibacteriota</taxon>
        <taxon>Ignavibacteria</taxon>
        <taxon>Ignavibacteriales</taxon>
        <taxon>Ignavibacteriaceae</taxon>
        <taxon>Ignavibacterium</taxon>
    </lineage>
</organism>
<sequence>MSVKEQIVKVCHLVYQNKFVAAYDGNISARTENNSLYITRSGICKGDVTIDDIIETDYNGNIISGKGKISTENKLHLYIYKNRKDVNAVVHCHPVYATALGLVEENFLEHYFPEVLLTLGKIPVCKYATPSTKEVTDSINDFITDSNAFILQNHGAVTVGSCVMDAYYKMEKLEHAAETIFVAKAIGNPRKLTKKNIRDLLSISESTYGIKLDINKLL</sequence>
<evidence type="ECO:0000259" key="3">
    <source>
        <dbReference type="SMART" id="SM01007"/>
    </source>
</evidence>
<evidence type="ECO:0000313" key="5">
    <source>
        <dbReference type="Proteomes" id="UP000007394"/>
    </source>
</evidence>
<dbReference type="Proteomes" id="UP000007394">
    <property type="component" value="Chromosome"/>
</dbReference>
<dbReference type="eggNOG" id="COG0235">
    <property type="taxonomic scope" value="Bacteria"/>
</dbReference>
<keyword evidence="1" id="KW-0479">Metal-binding</keyword>
<dbReference type="EMBL" id="CP003418">
    <property type="protein sequence ID" value="AFH48443.1"/>
    <property type="molecule type" value="Genomic_DNA"/>
</dbReference>
<dbReference type="Pfam" id="PF00596">
    <property type="entry name" value="Aldolase_II"/>
    <property type="match status" value="1"/>
</dbReference>
<name>I0AHI6_IGNAJ</name>
<dbReference type="PANTHER" id="PTHR22789:SF0">
    <property type="entry name" value="3-OXO-TETRONATE 4-PHOSPHATE DECARBOXYLASE-RELATED"/>
    <property type="match status" value="1"/>
</dbReference>
<reference evidence="4 5" key="1">
    <citation type="journal article" date="2012" name="Front. Microbiol.">
        <title>Complete genome of Ignavibacterium album, a metabolically versatile, flagellated, facultative anaerobe from the phylum Chlorobi.</title>
        <authorList>
            <person name="Liu Z."/>
            <person name="Frigaard N.-U."/>
            <person name="Vogl K."/>
            <person name="Iino T."/>
            <person name="Ohkuma M."/>
            <person name="Overmann J."/>
            <person name="Bryant D.A."/>
        </authorList>
    </citation>
    <scope>NUCLEOTIDE SEQUENCE [LARGE SCALE GENOMIC DNA]</scope>
    <source>
        <strain evidence="5">DSM 19864 / JCM 16511 / NBRC 101810 / Mat9-16</strain>
    </source>
</reference>
<dbReference type="AlphaFoldDB" id="I0AHI6"/>
<accession>I0AHI6</accession>
<evidence type="ECO:0000313" key="4">
    <source>
        <dbReference type="EMBL" id="AFH48443.1"/>
    </source>
</evidence>
<gene>
    <name evidence="4" type="primary">fucA</name>
    <name evidence="4" type="ordered locus">IALB_0731</name>
</gene>
<evidence type="ECO:0000256" key="2">
    <source>
        <dbReference type="ARBA" id="ARBA00023239"/>
    </source>
</evidence>
<dbReference type="GO" id="GO:0046872">
    <property type="term" value="F:metal ion binding"/>
    <property type="evidence" value="ECO:0007669"/>
    <property type="project" value="UniProtKB-KW"/>
</dbReference>
<feature type="domain" description="Class II aldolase/adducin N-terminal" evidence="3">
    <location>
        <begin position="5"/>
        <end position="181"/>
    </location>
</feature>
<dbReference type="InterPro" id="IPR001303">
    <property type="entry name" value="Aldolase_II/adducin_N"/>
</dbReference>
<dbReference type="InterPro" id="IPR050197">
    <property type="entry name" value="Aldolase_class_II_sugar_metab"/>
</dbReference>
<evidence type="ECO:0000256" key="1">
    <source>
        <dbReference type="ARBA" id="ARBA00022723"/>
    </source>
</evidence>
<keyword evidence="2" id="KW-0456">Lyase</keyword>
<dbReference type="KEGG" id="ial:IALB_0731"/>
<dbReference type="SMART" id="SM01007">
    <property type="entry name" value="Aldolase_II"/>
    <property type="match status" value="1"/>
</dbReference>
<dbReference type="OrthoDB" id="9794581at2"/>